<reference evidence="3 4" key="1">
    <citation type="submission" date="2017-06" db="EMBL/GenBank/DDBJ databases">
        <title>Novel microbial phyla capable of carbon fixation and sulfur reduction in deep-sea sediments.</title>
        <authorList>
            <person name="Huang J."/>
            <person name="Baker B."/>
            <person name="Wang Y."/>
        </authorList>
    </citation>
    <scope>NUCLEOTIDE SEQUENCE [LARGE SCALE GENOMIC DNA]</scope>
    <source>
        <strain evidence="3">B3_LCP</strain>
    </source>
</reference>
<organism evidence="3 4">
    <name type="scientific">candidate division LCP-89 bacterium B3_LCP</name>
    <dbReference type="NCBI Taxonomy" id="2012998"/>
    <lineage>
        <taxon>Bacteria</taxon>
        <taxon>Pseudomonadati</taxon>
        <taxon>Bacteria division LCP-89</taxon>
    </lineage>
</organism>
<dbReference type="EMBL" id="NJBN01000002">
    <property type="protein sequence ID" value="TKJ41678.1"/>
    <property type="molecule type" value="Genomic_DNA"/>
</dbReference>
<evidence type="ECO:0000313" key="4">
    <source>
        <dbReference type="Proteomes" id="UP000319619"/>
    </source>
</evidence>
<comment type="caution">
    <text evidence="3">The sequence shown here is derived from an EMBL/GenBank/DDBJ whole genome shotgun (WGS) entry which is preliminary data.</text>
</comment>
<evidence type="ECO:0000313" key="3">
    <source>
        <dbReference type="EMBL" id="TKJ41678.1"/>
    </source>
</evidence>
<gene>
    <name evidence="3" type="ORF">CEE37_03680</name>
</gene>
<keyword evidence="2" id="KW-0472">Membrane</keyword>
<feature type="transmembrane region" description="Helical" evidence="2">
    <location>
        <begin position="34"/>
        <end position="51"/>
    </location>
</feature>
<evidence type="ECO:0008006" key="5">
    <source>
        <dbReference type="Google" id="ProtNLM"/>
    </source>
</evidence>
<feature type="transmembrane region" description="Helical" evidence="2">
    <location>
        <begin position="86"/>
        <end position="103"/>
    </location>
</feature>
<evidence type="ECO:0000256" key="2">
    <source>
        <dbReference type="SAM" id="Phobius"/>
    </source>
</evidence>
<name>A0A532V3F8_UNCL8</name>
<dbReference type="AlphaFoldDB" id="A0A532V3F8"/>
<keyword evidence="2" id="KW-1133">Transmembrane helix</keyword>
<keyword evidence="2" id="KW-0812">Transmembrane</keyword>
<dbReference type="Proteomes" id="UP000319619">
    <property type="component" value="Unassembled WGS sequence"/>
</dbReference>
<protein>
    <recommendedName>
        <fullName evidence="5">DUF4870 domain-containing protein</fullName>
    </recommendedName>
</protein>
<feature type="region of interest" description="Disordered" evidence="1">
    <location>
        <begin position="1"/>
        <end position="20"/>
    </location>
</feature>
<accession>A0A532V3F8</accession>
<sequence length="122" mass="13824">MNEENKTNENSEDTTVPYAEVQEDDANVKEEGKLAAILAYVPFLCFYALFFKKDNSYAFQHGKQGLAIFIIELAAVALRWDVLWNVLLFLCAAVAVWGMVTALRGDDFRLPIISDLLDQYQP</sequence>
<evidence type="ECO:0000256" key="1">
    <source>
        <dbReference type="SAM" id="MobiDB-lite"/>
    </source>
</evidence>
<proteinExistence type="predicted"/>